<name>A0A3Q0KU78_SCHMA</name>
<dbReference type="GO" id="GO:0045277">
    <property type="term" value="C:respiratory chain complex IV"/>
    <property type="evidence" value="ECO:0007669"/>
    <property type="project" value="InterPro"/>
</dbReference>
<dbReference type="GO" id="GO:0005739">
    <property type="term" value="C:mitochondrion"/>
    <property type="evidence" value="ECO:0007669"/>
    <property type="project" value="GOC"/>
</dbReference>
<keyword evidence="2" id="KW-1185">Reference proteome</keyword>
<reference evidence="3" key="2">
    <citation type="submission" date="2018-12" db="UniProtKB">
        <authorList>
            <consortium name="WormBaseParasite"/>
        </authorList>
    </citation>
    <scope>IDENTIFICATION</scope>
    <source>
        <strain evidence="3">Puerto Rican</strain>
    </source>
</reference>
<keyword evidence="1" id="KW-0812">Transmembrane</keyword>
<evidence type="ECO:0000313" key="2">
    <source>
        <dbReference type="Proteomes" id="UP000008854"/>
    </source>
</evidence>
<dbReference type="InterPro" id="IPR036636">
    <property type="entry name" value="COX7C/Cox8_sf"/>
</dbReference>
<feature type="transmembrane region" description="Helical" evidence="1">
    <location>
        <begin position="54"/>
        <end position="77"/>
    </location>
</feature>
<evidence type="ECO:0000256" key="1">
    <source>
        <dbReference type="SAM" id="Phobius"/>
    </source>
</evidence>
<dbReference type="Proteomes" id="UP000008854">
    <property type="component" value="Unassembled WGS sequence"/>
</dbReference>
<dbReference type="Gene3D" id="4.10.49.10">
    <property type="entry name" value="Cytochrome c oxidase subunit VIIc"/>
    <property type="match status" value="1"/>
</dbReference>
<dbReference type="WBParaSite" id="Smp_179460.1">
    <property type="protein sequence ID" value="Smp_179460.1"/>
    <property type="gene ID" value="Smp_179460"/>
</dbReference>
<dbReference type="GO" id="GO:0006123">
    <property type="term" value="P:mitochondrial electron transport, cytochrome c to oxygen"/>
    <property type="evidence" value="ECO:0007669"/>
    <property type="project" value="InterPro"/>
</dbReference>
<organism evidence="2 3">
    <name type="scientific">Schistosoma mansoni</name>
    <name type="common">Blood fluke</name>
    <dbReference type="NCBI Taxonomy" id="6183"/>
    <lineage>
        <taxon>Eukaryota</taxon>
        <taxon>Metazoa</taxon>
        <taxon>Spiralia</taxon>
        <taxon>Lophotrochozoa</taxon>
        <taxon>Platyhelminthes</taxon>
        <taxon>Trematoda</taxon>
        <taxon>Digenea</taxon>
        <taxon>Strigeidida</taxon>
        <taxon>Schistosomatoidea</taxon>
        <taxon>Schistosomatidae</taxon>
        <taxon>Schistosoma</taxon>
    </lineage>
</organism>
<keyword evidence="1" id="KW-0472">Membrane</keyword>
<dbReference type="InParanoid" id="A0A3Q0KU78"/>
<evidence type="ECO:0000313" key="3">
    <source>
        <dbReference type="WBParaSite" id="Smp_179460.1"/>
    </source>
</evidence>
<sequence>MAMRVSARYFSLLSKPREKPAFAHELQKAMGKLDIEGKPGGLLDPIKIDNPGRLAVKMVAFMCLSFFQPFVVTYLHLRGG</sequence>
<reference evidence="2" key="1">
    <citation type="journal article" date="2012" name="PLoS Negl. Trop. Dis.">
        <title>A systematically improved high quality genome and transcriptome of the human blood fluke Schistosoma mansoni.</title>
        <authorList>
            <person name="Protasio A.V."/>
            <person name="Tsai I.J."/>
            <person name="Babbage A."/>
            <person name="Nichol S."/>
            <person name="Hunt M."/>
            <person name="Aslett M.A."/>
            <person name="De Silva N."/>
            <person name="Velarde G.S."/>
            <person name="Anderson T.J."/>
            <person name="Clark R.C."/>
            <person name="Davidson C."/>
            <person name="Dillon G.P."/>
            <person name="Holroyd N.E."/>
            <person name="LoVerde P.T."/>
            <person name="Lloyd C."/>
            <person name="McQuillan J."/>
            <person name="Oliveira G."/>
            <person name="Otto T.D."/>
            <person name="Parker-Manuel S.J."/>
            <person name="Quail M.A."/>
            <person name="Wilson R.A."/>
            <person name="Zerlotini A."/>
            <person name="Dunne D.W."/>
            <person name="Berriman M."/>
        </authorList>
    </citation>
    <scope>NUCLEOTIDE SEQUENCE [LARGE SCALE GENOMIC DNA]</scope>
    <source>
        <strain evidence="2">Puerto Rican</strain>
    </source>
</reference>
<dbReference type="AlphaFoldDB" id="A0A3Q0KU78"/>
<dbReference type="SUPFAM" id="SSF81427">
    <property type="entry name" value="Mitochondrial cytochrome c oxidase subunit VIIc (aka VIIIa)"/>
    <property type="match status" value="1"/>
</dbReference>
<proteinExistence type="predicted"/>
<accession>A0A3Q0KU78</accession>
<protein>
    <submittedName>
        <fullName evidence="3">Cytochrome c oxidase polypeptide VIIc</fullName>
    </submittedName>
</protein>
<keyword evidence="1" id="KW-1133">Transmembrane helix</keyword>